<evidence type="ECO:0000313" key="4">
    <source>
        <dbReference type="EMBL" id="CUU53551.1"/>
    </source>
</evidence>
<feature type="domain" description="AMP-dependent synthetase/ligase" evidence="2">
    <location>
        <begin position="92"/>
        <end position="469"/>
    </location>
</feature>
<proteinExistence type="predicted"/>
<gene>
    <name evidence="4" type="ORF">Ga0074812_10149</name>
</gene>
<dbReference type="Proteomes" id="UP000198802">
    <property type="component" value="Unassembled WGS sequence"/>
</dbReference>
<dbReference type="GO" id="GO:0016877">
    <property type="term" value="F:ligase activity, forming carbon-sulfur bonds"/>
    <property type="evidence" value="ECO:0007669"/>
    <property type="project" value="UniProtKB-ARBA"/>
</dbReference>
<dbReference type="InterPro" id="IPR045851">
    <property type="entry name" value="AMP-bd_C_sf"/>
</dbReference>
<dbReference type="AlphaFoldDB" id="A0A0S4QEH7"/>
<dbReference type="RefSeq" id="WP_091270318.1">
    <property type="nucleotide sequence ID" value="NZ_FAOZ01000001.1"/>
</dbReference>
<dbReference type="PANTHER" id="PTHR43767">
    <property type="entry name" value="LONG-CHAIN-FATTY-ACID--COA LIGASE"/>
    <property type="match status" value="1"/>
</dbReference>
<evidence type="ECO:0000259" key="2">
    <source>
        <dbReference type="Pfam" id="PF00501"/>
    </source>
</evidence>
<evidence type="ECO:0000259" key="3">
    <source>
        <dbReference type="Pfam" id="PF13193"/>
    </source>
</evidence>
<sequence>MIVALFVLPGLAAAYVAFVCASVALPRRLWLALGPMSLERIPDRAARRHRDRVLFTSDEPCTWSLPGPAPGPRFGPPPGPGPGAGAAPGPVAWTARDIQATAGLVAAALRALGLRHGQRVAILKRNHLDIHLLHLGVVRAGGVACPMNGAFAAGKVAPYLLNIDARILFADVPTLLRVLREGGTPGGVDAVVLVGRAADVPAADVRELTAALGGVTAAAVHWIEDLLAAAGEPAAAVHRGPREPLLLVHTSGTTGFPKAVILRNGPQSRAVRGWLCYVHVSPRRDRGYLAVPNNHQAVILTFNSMLLLGIRAHWTTATGRDFDAHRVVEELARERYTGFFGFPITYTQLKEVPLAAHDLRAMRFWASTADAAHEEMIRPCVRVGGTFRRLGLPMRGSVYLDAQGSSEVGTPSVLRYYSPVTRRYDRRIGRRHSAPFGPKVRIARDGVPVGRGEVGRLEVRGKTLFEAYWNNHSLTYEAVRDGWFFTGDVARWSGGHVVQLDREVDVIHTGDGDVYSLPIEERVHRHSAVFDVCVYGARQPDGTQRPAAAVALRPGVEIGAERLREELNALLSPAEELVALQIMPWSEFPIGVTGKTLKREFRDGTEPSPVPEANRPVTLRTSPPPPPSSPPSPLAMAVPAAGAAAGTARSEGAVSPAQPAGQALVASRSDR</sequence>
<dbReference type="InterPro" id="IPR020845">
    <property type="entry name" value="AMP-binding_CS"/>
</dbReference>
<dbReference type="InterPro" id="IPR025110">
    <property type="entry name" value="AMP-bd_C"/>
</dbReference>
<dbReference type="PANTHER" id="PTHR43767:SF12">
    <property type="entry name" value="AMP-DEPENDENT SYNTHETASE AND LIGASE"/>
    <property type="match status" value="1"/>
</dbReference>
<dbReference type="SUPFAM" id="SSF56801">
    <property type="entry name" value="Acetyl-CoA synthetase-like"/>
    <property type="match status" value="1"/>
</dbReference>
<dbReference type="PROSITE" id="PS00455">
    <property type="entry name" value="AMP_BINDING"/>
    <property type="match status" value="1"/>
</dbReference>
<dbReference type="EMBL" id="FAOZ01000001">
    <property type="protein sequence ID" value="CUU53551.1"/>
    <property type="molecule type" value="Genomic_DNA"/>
</dbReference>
<dbReference type="InterPro" id="IPR000873">
    <property type="entry name" value="AMP-dep_synth/lig_dom"/>
</dbReference>
<feature type="compositionally biased region" description="Pro residues" evidence="1">
    <location>
        <begin position="67"/>
        <end position="81"/>
    </location>
</feature>
<feature type="compositionally biased region" description="Low complexity" evidence="1">
    <location>
        <begin position="635"/>
        <end position="653"/>
    </location>
</feature>
<evidence type="ECO:0000313" key="5">
    <source>
        <dbReference type="Proteomes" id="UP000198802"/>
    </source>
</evidence>
<dbReference type="Gene3D" id="3.40.50.12780">
    <property type="entry name" value="N-terminal domain of ligase-like"/>
    <property type="match status" value="1"/>
</dbReference>
<accession>A0A0S4QEH7</accession>
<dbReference type="InterPro" id="IPR042099">
    <property type="entry name" value="ANL_N_sf"/>
</dbReference>
<dbReference type="Pfam" id="PF00501">
    <property type="entry name" value="AMP-binding"/>
    <property type="match status" value="1"/>
</dbReference>
<keyword evidence="5" id="KW-1185">Reference proteome</keyword>
<dbReference type="Gene3D" id="3.30.300.30">
    <property type="match status" value="1"/>
</dbReference>
<dbReference type="Pfam" id="PF13193">
    <property type="entry name" value="AMP-binding_C"/>
    <property type="match status" value="1"/>
</dbReference>
<evidence type="ECO:0000256" key="1">
    <source>
        <dbReference type="SAM" id="MobiDB-lite"/>
    </source>
</evidence>
<dbReference type="CDD" id="cd04433">
    <property type="entry name" value="AFD_class_I"/>
    <property type="match status" value="1"/>
</dbReference>
<organism evidence="4 5">
    <name type="scientific">Parafrankia irregularis</name>
    <dbReference type="NCBI Taxonomy" id="795642"/>
    <lineage>
        <taxon>Bacteria</taxon>
        <taxon>Bacillati</taxon>
        <taxon>Actinomycetota</taxon>
        <taxon>Actinomycetes</taxon>
        <taxon>Frankiales</taxon>
        <taxon>Frankiaceae</taxon>
        <taxon>Parafrankia</taxon>
    </lineage>
</organism>
<feature type="domain" description="AMP-binding enzyme C-terminal" evidence="3">
    <location>
        <begin position="519"/>
        <end position="571"/>
    </location>
</feature>
<reference evidence="5" key="1">
    <citation type="submission" date="2015-11" db="EMBL/GenBank/DDBJ databases">
        <authorList>
            <person name="Varghese N."/>
        </authorList>
    </citation>
    <scope>NUCLEOTIDE SEQUENCE [LARGE SCALE GENOMIC DNA]</scope>
    <source>
        <strain evidence="5">DSM 45899</strain>
    </source>
</reference>
<feature type="region of interest" description="Disordered" evidence="1">
    <location>
        <begin position="601"/>
        <end position="671"/>
    </location>
</feature>
<keyword evidence="4" id="KW-0436">Ligase</keyword>
<dbReference type="InterPro" id="IPR050237">
    <property type="entry name" value="ATP-dep_AMP-bd_enzyme"/>
</dbReference>
<name>A0A0S4QEH7_9ACTN</name>
<feature type="compositionally biased region" description="Pro residues" evidence="1">
    <location>
        <begin position="622"/>
        <end position="633"/>
    </location>
</feature>
<feature type="region of interest" description="Disordered" evidence="1">
    <location>
        <begin position="63"/>
        <end position="88"/>
    </location>
</feature>
<protein>
    <submittedName>
        <fullName evidence="4">Acyl-CoA synthetase (AMP-forming)/AMP-acid ligase II</fullName>
    </submittedName>
</protein>